<dbReference type="PANTHER" id="PTHR43841:SF3">
    <property type="entry name" value="(3R)-HYDROXYACYL-ACP DEHYDRATASE SUBUNIT HADB"/>
    <property type="match status" value="1"/>
</dbReference>
<dbReference type="InterPro" id="IPR029069">
    <property type="entry name" value="HotDog_dom_sf"/>
</dbReference>
<dbReference type="GO" id="GO:0004312">
    <property type="term" value="F:fatty acid synthase activity"/>
    <property type="evidence" value="ECO:0007669"/>
    <property type="project" value="InterPro"/>
</dbReference>
<dbReference type="AlphaFoldDB" id="A0A6J4P4T4"/>
<organism evidence="4">
    <name type="scientific">uncultured Rubrobacteraceae bacterium</name>
    <dbReference type="NCBI Taxonomy" id="349277"/>
    <lineage>
        <taxon>Bacteria</taxon>
        <taxon>Bacillati</taxon>
        <taxon>Actinomycetota</taxon>
        <taxon>Rubrobacteria</taxon>
        <taxon>Rubrobacterales</taxon>
        <taxon>Rubrobacteraceae</taxon>
        <taxon>environmental samples</taxon>
    </lineage>
</organism>
<feature type="region of interest" description="Disordered" evidence="2">
    <location>
        <begin position="1"/>
        <end position="23"/>
    </location>
</feature>
<comment type="similarity">
    <text evidence="1">Belongs to the enoyl-CoA hydratase/isomerase family.</text>
</comment>
<evidence type="ECO:0000256" key="2">
    <source>
        <dbReference type="SAM" id="MobiDB-lite"/>
    </source>
</evidence>
<reference evidence="4" key="1">
    <citation type="submission" date="2020-02" db="EMBL/GenBank/DDBJ databases">
        <authorList>
            <person name="Meier V. D."/>
        </authorList>
    </citation>
    <scope>NUCLEOTIDE SEQUENCE</scope>
    <source>
        <strain evidence="4">AVDCRST_MAG01</strain>
    </source>
</reference>
<gene>
    <name evidence="4" type="ORF">AVDCRST_MAG01-01-1295</name>
</gene>
<dbReference type="PRINTS" id="PR01483">
    <property type="entry name" value="FASYNTHASE"/>
</dbReference>
<protein>
    <recommendedName>
        <fullName evidence="3">MaoC-like domain-containing protein</fullName>
    </recommendedName>
</protein>
<dbReference type="InterPro" id="IPR003965">
    <property type="entry name" value="Fatty_acid_synthase"/>
</dbReference>
<proteinExistence type="inferred from homology"/>
<evidence type="ECO:0000256" key="1">
    <source>
        <dbReference type="ARBA" id="ARBA00005254"/>
    </source>
</evidence>
<dbReference type="SUPFAM" id="SSF54637">
    <property type="entry name" value="Thioesterase/thiol ester dehydrase-isomerase"/>
    <property type="match status" value="1"/>
</dbReference>
<dbReference type="InterPro" id="IPR002539">
    <property type="entry name" value="MaoC-like_dom"/>
</dbReference>
<feature type="domain" description="MaoC-like" evidence="3">
    <location>
        <begin position="9"/>
        <end position="107"/>
    </location>
</feature>
<evidence type="ECO:0000259" key="3">
    <source>
        <dbReference type="Pfam" id="PF01575"/>
    </source>
</evidence>
<dbReference type="Gene3D" id="3.10.129.10">
    <property type="entry name" value="Hotdog Thioesterase"/>
    <property type="match status" value="1"/>
</dbReference>
<dbReference type="GO" id="GO:0006633">
    <property type="term" value="P:fatty acid biosynthetic process"/>
    <property type="evidence" value="ECO:0007669"/>
    <property type="project" value="InterPro"/>
</dbReference>
<dbReference type="PANTHER" id="PTHR43841">
    <property type="entry name" value="3-HYDROXYACYL-THIOESTER DEHYDRATASE HTDX-RELATED"/>
    <property type="match status" value="1"/>
</dbReference>
<name>A0A6J4P4T4_9ACTN</name>
<dbReference type="Pfam" id="PF01575">
    <property type="entry name" value="MaoC_dehydratas"/>
    <property type="match status" value="1"/>
</dbReference>
<dbReference type="GO" id="GO:0005835">
    <property type="term" value="C:fatty acid synthase complex"/>
    <property type="evidence" value="ECO:0007669"/>
    <property type="project" value="InterPro"/>
</dbReference>
<sequence>MSALPDWNVGDELEERTPPPVDRDQLRLYAEASGDPNPIHLSDESAAAAGLPGVIAHGMLTVATMGLLFSPYLEHGHVKTFRSRFSGMVFLGDRLRVGGRVTGVERIIEGRLRTFEVYARRDGDTVASGEVEFLVPEGPAGTPP</sequence>
<dbReference type="EMBL" id="CADCUW010000189">
    <property type="protein sequence ID" value="CAA9405796.1"/>
    <property type="molecule type" value="Genomic_DNA"/>
</dbReference>
<evidence type="ECO:0000313" key="4">
    <source>
        <dbReference type="EMBL" id="CAA9405796.1"/>
    </source>
</evidence>
<accession>A0A6J4P4T4</accession>